<dbReference type="GO" id="GO:0016787">
    <property type="term" value="F:hydrolase activity"/>
    <property type="evidence" value="ECO:0007669"/>
    <property type="project" value="UniProtKB-KW"/>
</dbReference>
<dbReference type="PANTHER" id="PTHR43569:SF1">
    <property type="entry name" value="BLL3371 PROTEIN"/>
    <property type="match status" value="1"/>
</dbReference>
<dbReference type="InterPro" id="IPR052350">
    <property type="entry name" value="Metallo-dep_Lactonases"/>
</dbReference>
<dbReference type="Gene3D" id="3.20.20.140">
    <property type="entry name" value="Metal-dependent hydrolases"/>
    <property type="match status" value="1"/>
</dbReference>
<feature type="domain" description="Amidohydrolase-related" evidence="3">
    <location>
        <begin position="45"/>
        <end position="381"/>
    </location>
</feature>
<dbReference type="PANTHER" id="PTHR43569">
    <property type="entry name" value="AMIDOHYDROLASE"/>
    <property type="match status" value="1"/>
</dbReference>
<dbReference type="AlphaFoldDB" id="A0A4R5PC22"/>
<evidence type="ECO:0000313" key="5">
    <source>
        <dbReference type="Proteomes" id="UP000295627"/>
    </source>
</evidence>
<name>A0A4R5PC22_9MYCO</name>
<evidence type="ECO:0000256" key="2">
    <source>
        <dbReference type="SAM" id="MobiDB-lite"/>
    </source>
</evidence>
<reference evidence="4 5" key="1">
    <citation type="journal article" date="2019" name="Sci. Rep.">
        <title>Extended insight into the Mycobacterium chelonae-abscessus complex through whole genome sequencing of Mycobacterium salmoniphilum outbreak and Mycobacterium salmoniphilum-like strains.</title>
        <authorList>
            <person name="Behra P.R.K."/>
            <person name="Das S."/>
            <person name="Pettersson B.M.F."/>
            <person name="Shirreff L."/>
            <person name="DuCote T."/>
            <person name="Jacobsson K.G."/>
            <person name="Ennis D.G."/>
            <person name="Kirsebom L.A."/>
        </authorList>
    </citation>
    <scope>NUCLEOTIDE SEQUENCE [LARGE SCALE GENOMIC DNA]</scope>
    <source>
        <strain evidence="4 5">DSM 45524</strain>
    </source>
</reference>
<protein>
    <submittedName>
        <fullName evidence="4">Amidohydrolase</fullName>
    </submittedName>
</protein>
<dbReference type="InterPro" id="IPR032466">
    <property type="entry name" value="Metal_Hydrolase"/>
</dbReference>
<dbReference type="Pfam" id="PF04909">
    <property type="entry name" value="Amidohydro_2"/>
    <property type="match status" value="1"/>
</dbReference>
<sequence>MTPRCCGCGRSTISISSTHPTFTKPQTPDAQTQQDGTVSESVSVIDAHIHQWNPFTTPRKASGPAKAARRAPFLRPVLPRVLPSATREFIGDPQYLLSPYLPADYLADGGPGHVTTIVHVEAGWHGKGPMGPVGETQWLSSLPFGQGGAPALGAIVAYADPSTPEIANVLDAHLRASPLVRGIRCMGAHSDDPGVMNWAPQAHWLAQPAFLRGFSAVAERDLSFEIWVYAHQLPDALTLAREYPGTTFVLDHYATPVGVLGPRGKHTGSTESERREILQQWHDDISALAELPNVVAKHSGLGMPILGAGPMPREQLRDGVAPLITHLDQAFGPDRTFWSSNFPIDKPNVSLADSIWILREVLGTRFDEQRVLRENARRVYRVAD</sequence>
<organism evidence="4 5">
    <name type="scientific">Mycobacteroides franklinii</name>
    <dbReference type="NCBI Taxonomy" id="948102"/>
    <lineage>
        <taxon>Bacteria</taxon>
        <taxon>Bacillati</taxon>
        <taxon>Actinomycetota</taxon>
        <taxon>Actinomycetes</taxon>
        <taxon>Mycobacteriales</taxon>
        <taxon>Mycobacteriaceae</taxon>
        <taxon>Mycobacteroides</taxon>
    </lineage>
</organism>
<evidence type="ECO:0000259" key="3">
    <source>
        <dbReference type="Pfam" id="PF04909"/>
    </source>
</evidence>
<keyword evidence="4" id="KW-0378">Hydrolase</keyword>
<accession>A0A4R5PC22</accession>
<proteinExistence type="inferred from homology"/>
<dbReference type="SUPFAM" id="SSF51556">
    <property type="entry name" value="Metallo-dependent hydrolases"/>
    <property type="match status" value="1"/>
</dbReference>
<dbReference type="EMBL" id="RXLR01000014">
    <property type="protein sequence ID" value="TDH22326.1"/>
    <property type="molecule type" value="Genomic_DNA"/>
</dbReference>
<gene>
    <name evidence="4" type="ORF">EJ571_10375</name>
</gene>
<dbReference type="InterPro" id="IPR006680">
    <property type="entry name" value="Amidohydro-rel"/>
</dbReference>
<dbReference type="Proteomes" id="UP000295627">
    <property type="component" value="Unassembled WGS sequence"/>
</dbReference>
<evidence type="ECO:0000256" key="1">
    <source>
        <dbReference type="ARBA" id="ARBA00038310"/>
    </source>
</evidence>
<feature type="region of interest" description="Disordered" evidence="2">
    <location>
        <begin position="17"/>
        <end position="39"/>
    </location>
</feature>
<evidence type="ECO:0000313" key="4">
    <source>
        <dbReference type="EMBL" id="TDH22326.1"/>
    </source>
</evidence>
<comment type="similarity">
    <text evidence="1">Belongs to the metallo-dependent hydrolases superfamily.</text>
</comment>
<comment type="caution">
    <text evidence="4">The sequence shown here is derived from an EMBL/GenBank/DDBJ whole genome shotgun (WGS) entry which is preliminary data.</text>
</comment>